<dbReference type="NCBIfam" id="TIGR01379">
    <property type="entry name" value="thiL"/>
    <property type="match status" value="1"/>
</dbReference>
<dbReference type="GO" id="GO:0000287">
    <property type="term" value="F:magnesium ion binding"/>
    <property type="evidence" value="ECO:0007669"/>
    <property type="project" value="UniProtKB-UniRule"/>
</dbReference>
<feature type="binding site" evidence="2">
    <location>
        <position position="228"/>
    </location>
    <ligand>
        <name>Mg(2+)</name>
        <dbReference type="ChEBI" id="CHEBI:18420"/>
        <label>5</label>
    </ligand>
</feature>
<dbReference type="GO" id="GO:0009228">
    <property type="term" value="P:thiamine biosynthetic process"/>
    <property type="evidence" value="ECO:0007669"/>
    <property type="project" value="UniProtKB-KW"/>
</dbReference>
<dbReference type="GO" id="GO:0009229">
    <property type="term" value="P:thiamine diphosphate biosynthetic process"/>
    <property type="evidence" value="ECO:0007669"/>
    <property type="project" value="UniProtKB-UniRule"/>
</dbReference>
<dbReference type="Pfam" id="PF00586">
    <property type="entry name" value="AIRS"/>
    <property type="match status" value="1"/>
</dbReference>
<keyword evidence="2" id="KW-0460">Magnesium</keyword>
<comment type="similarity">
    <text evidence="2">Belongs to the thiamine-monophosphate kinase family.</text>
</comment>
<dbReference type="PANTHER" id="PTHR30270:SF0">
    <property type="entry name" value="THIAMINE-MONOPHOSPHATE KINASE"/>
    <property type="match status" value="1"/>
</dbReference>
<feature type="binding site" evidence="2">
    <location>
        <position position="35"/>
    </location>
    <ligand>
        <name>Mg(2+)</name>
        <dbReference type="ChEBI" id="CHEBI:18420"/>
        <label>3</label>
    </ligand>
</feature>
<feature type="binding site" evidence="2">
    <location>
        <position position="277"/>
    </location>
    <ligand>
        <name>substrate</name>
    </ligand>
</feature>
<keyword evidence="2" id="KW-0547">Nucleotide-binding</keyword>
<dbReference type="SUPFAM" id="SSF55326">
    <property type="entry name" value="PurM N-terminal domain-like"/>
    <property type="match status" value="1"/>
</dbReference>
<keyword evidence="6" id="KW-1185">Reference proteome</keyword>
<keyword evidence="2 5" id="KW-0418">Kinase</keyword>
<dbReference type="SUPFAM" id="SSF56042">
    <property type="entry name" value="PurM C-terminal domain-like"/>
    <property type="match status" value="1"/>
</dbReference>
<dbReference type="AlphaFoldDB" id="A0A1T4VEI3"/>
<dbReference type="CDD" id="cd02194">
    <property type="entry name" value="ThiL"/>
    <property type="match status" value="1"/>
</dbReference>
<gene>
    <name evidence="2" type="primary">thiL</name>
    <name evidence="5" type="ORF">SAMN02745702_00122</name>
</gene>
<keyword evidence="2" id="KW-0479">Metal-binding</keyword>
<feature type="binding site" evidence="2">
    <location>
        <position position="35"/>
    </location>
    <ligand>
        <name>Mg(2+)</name>
        <dbReference type="ChEBI" id="CHEBI:18420"/>
        <label>4</label>
    </ligand>
</feature>
<feature type="binding site" evidence="2">
    <location>
        <position position="79"/>
    </location>
    <ligand>
        <name>Mg(2+)</name>
        <dbReference type="ChEBI" id="CHEBI:18420"/>
        <label>4</label>
    </ligand>
</feature>
<dbReference type="PANTHER" id="PTHR30270">
    <property type="entry name" value="THIAMINE-MONOPHOSPHATE KINASE"/>
    <property type="match status" value="1"/>
</dbReference>
<feature type="binding site" evidence="2">
    <location>
        <position position="57"/>
    </location>
    <ligand>
        <name>substrate</name>
    </ligand>
</feature>
<evidence type="ECO:0000313" key="5">
    <source>
        <dbReference type="EMBL" id="SKA63375.1"/>
    </source>
</evidence>
<feature type="binding site" evidence="2">
    <location>
        <position position="79"/>
    </location>
    <ligand>
        <name>Mg(2+)</name>
        <dbReference type="ChEBI" id="CHEBI:18420"/>
        <label>3</label>
    </ligand>
</feature>
<dbReference type="UniPathway" id="UPA00060">
    <property type="reaction ID" value="UER00142"/>
</dbReference>
<comment type="pathway">
    <text evidence="2">Cofactor biosynthesis; thiamine diphosphate biosynthesis; thiamine diphosphate from thiamine phosphate: step 1/1.</text>
</comment>
<dbReference type="InterPro" id="IPR010918">
    <property type="entry name" value="PurM-like_C_dom"/>
</dbReference>
<dbReference type="InterPro" id="IPR036676">
    <property type="entry name" value="PurM-like_C_sf"/>
</dbReference>
<evidence type="ECO:0000259" key="4">
    <source>
        <dbReference type="Pfam" id="PF02769"/>
    </source>
</evidence>
<evidence type="ECO:0000256" key="1">
    <source>
        <dbReference type="ARBA" id="ARBA00022977"/>
    </source>
</evidence>
<comment type="caution">
    <text evidence="2">Lacks conserved residue(s) required for the propagation of feature annotation.</text>
</comment>
<feature type="binding site" evidence="2">
    <location>
        <position position="48"/>
    </location>
    <ligand>
        <name>Mg(2+)</name>
        <dbReference type="ChEBI" id="CHEBI:18420"/>
        <label>4</label>
    </ligand>
</feature>
<feature type="domain" description="PurM-like C-terminal" evidence="4">
    <location>
        <begin position="163"/>
        <end position="313"/>
    </location>
</feature>
<evidence type="ECO:0000256" key="2">
    <source>
        <dbReference type="HAMAP-Rule" id="MF_02128"/>
    </source>
</evidence>
<protein>
    <recommendedName>
        <fullName evidence="2">Thiamine-monophosphate kinase</fullName>
        <shortName evidence="2">TMP kinase</shortName>
        <shortName evidence="2">Thiamine-phosphate kinase</shortName>
        <ecNumber evidence="2">2.7.4.16</ecNumber>
    </recommendedName>
</protein>
<feature type="binding site" evidence="2">
    <location>
        <position position="324"/>
    </location>
    <ligand>
        <name>substrate</name>
    </ligand>
</feature>
<feature type="binding site" evidence="2">
    <location>
        <position position="158"/>
    </location>
    <ligand>
        <name>ATP</name>
        <dbReference type="ChEBI" id="CHEBI:30616"/>
    </ligand>
</feature>
<organism evidence="5 6">
    <name type="scientific">Desulfobaculum bizertense DSM 18034</name>
    <dbReference type="NCBI Taxonomy" id="1121442"/>
    <lineage>
        <taxon>Bacteria</taxon>
        <taxon>Pseudomonadati</taxon>
        <taxon>Thermodesulfobacteriota</taxon>
        <taxon>Desulfovibrionia</taxon>
        <taxon>Desulfovibrionales</taxon>
        <taxon>Desulfovibrionaceae</taxon>
        <taxon>Desulfobaculum</taxon>
    </lineage>
</organism>
<dbReference type="OrthoDB" id="9802811at2"/>
<feature type="binding site" evidence="2">
    <location>
        <begin position="131"/>
        <end position="132"/>
    </location>
    <ligand>
        <name>ATP</name>
        <dbReference type="ChEBI" id="CHEBI:30616"/>
    </ligand>
</feature>
<feature type="binding site" evidence="2">
    <location>
        <position position="50"/>
    </location>
    <ligand>
        <name>Mg(2+)</name>
        <dbReference type="ChEBI" id="CHEBI:18420"/>
        <label>1</label>
    </ligand>
</feature>
<dbReference type="Gene3D" id="3.90.650.10">
    <property type="entry name" value="PurM-like C-terminal domain"/>
    <property type="match status" value="1"/>
</dbReference>
<dbReference type="InterPro" id="IPR016188">
    <property type="entry name" value="PurM-like_N"/>
</dbReference>
<keyword evidence="2" id="KW-0808">Transferase</keyword>
<dbReference type="GO" id="GO:0009030">
    <property type="term" value="F:thiamine-phosphate kinase activity"/>
    <property type="evidence" value="ECO:0007669"/>
    <property type="project" value="UniProtKB-UniRule"/>
</dbReference>
<comment type="catalytic activity">
    <reaction evidence="2">
        <text>thiamine phosphate + ATP = thiamine diphosphate + ADP</text>
        <dbReference type="Rhea" id="RHEA:15913"/>
        <dbReference type="ChEBI" id="CHEBI:30616"/>
        <dbReference type="ChEBI" id="CHEBI:37575"/>
        <dbReference type="ChEBI" id="CHEBI:58937"/>
        <dbReference type="ChEBI" id="CHEBI:456216"/>
        <dbReference type="EC" id="2.7.4.16"/>
    </reaction>
</comment>
<dbReference type="Gene3D" id="3.30.1330.10">
    <property type="entry name" value="PurM-like, N-terminal domain"/>
    <property type="match status" value="1"/>
</dbReference>
<name>A0A1T4VEI3_9BACT</name>
<evidence type="ECO:0000313" key="6">
    <source>
        <dbReference type="Proteomes" id="UP000189733"/>
    </source>
</evidence>
<evidence type="ECO:0000259" key="3">
    <source>
        <dbReference type="Pfam" id="PF00586"/>
    </source>
</evidence>
<dbReference type="InterPro" id="IPR006283">
    <property type="entry name" value="ThiL-like"/>
</dbReference>
<dbReference type="EMBL" id="FUYA01000001">
    <property type="protein sequence ID" value="SKA63375.1"/>
    <property type="molecule type" value="Genomic_DNA"/>
</dbReference>
<dbReference type="HAMAP" id="MF_02128">
    <property type="entry name" value="TMP_kinase"/>
    <property type="match status" value="1"/>
</dbReference>
<dbReference type="Pfam" id="PF02769">
    <property type="entry name" value="AIRS_C"/>
    <property type="match status" value="1"/>
</dbReference>
<keyword evidence="2" id="KW-0067">ATP-binding</keyword>
<dbReference type="RefSeq" id="WP_078683450.1">
    <property type="nucleotide sequence ID" value="NZ_FUYA01000001.1"/>
</dbReference>
<comment type="function">
    <text evidence="2">Catalyzes the ATP-dependent phosphorylation of thiamine-monophosphate (TMP) to form thiamine-pyrophosphate (TPP), the active form of vitamin B1.</text>
</comment>
<dbReference type="GO" id="GO:0005524">
    <property type="term" value="F:ATP binding"/>
    <property type="evidence" value="ECO:0007669"/>
    <property type="project" value="UniProtKB-UniRule"/>
</dbReference>
<dbReference type="EC" id="2.7.4.16" evidence="2"/>
<feature type="binding site" evidence="2">
    <location>
        <position position="50"/>
    </location>
    <ligand>
        <name>Mg(2+)</name>
        <dbReference type="ChEBI" id="CHEBI:18420"/>
        <label>2</label>
    </ligand>
</feature>
<comment type="miscellaneous">
    <text evidence="2">Reaction mechanism of ThiL seems to utilize a direct, inline transfer of the gamma-phosphate of ATP to TMP rather than a phosphorylated enzyme intermediate.</text>
</comment>
<dbReference type="Proteomes" id="UP000189733">
    <property type="component" value="Unassembled WGS sequence"/>
</dbReference>
<dbReference type="STRING" id="1121442.SAMN02745702_00122"/>
<feature type="binding site" evidence="2">
    <location>
        <position position="225"/>
    </location>
    <ligand>
        <name>Mg(2+)</name>
        <dbReference type="ChEBI" id="CHEBI:18420"/>
        <label>3</label>
    </ligand>
</feature>
<feature type="binding site" evidence="2">
    <location>
        <position position="79"/>
    </location>
    <ligand>
        <name>Mg(2+)</name>
        <dbReference type="ChEBI" id="CHEBI:18420"/>
        <label>2</label>
    </ligand>
</feature>
<dbReference type="PIRSF" id="PIRSF005303">
    <property type="entry name" value="Thiam_monoph_kin"/>
    <property type="match status" value="1"/>
</dbReference>
<feature type="binding site" evidence="2">
    <location>
        <position position="49"/>
    </location>
    <ligand>
        <name>Mg(2+)</name>
        <dbReference type="ChEBI" id="CHEBI:18420"/>
        <label>1</label>
    </ligand>
</feature>
<keyword evidence="1 2" id="KW-0784">Thiamine biosynthesis</keyword>
<feature type="binding site" evidence="2">
    <location>
        <position position="132"/>
    </location>
    <ligand>
        <name>Mg(2+)</name>
        <dbReference type="ChEBI" id="CHEBI:18420"/>
        <label>1</label>
    </ligand>
</feature>
<feature type="domain" description="PurM-like N-terminal" evidence="3">
    <location>
        <begin position="33"/>
        <end position="146"/>
    </location>
</feature>
<accession>A0A1T4VEI3</accession>
<dbReference type="InterPro" id="IPR036921">
    <property type="entry name" value="PurM-like_N_sf"/>
</dbReference>
<proteinExistence type="inferred from homology"/>
<sequence length="331" mass="35281">MAHCTTLSSENDFLQLIHKHFPNSHERMLIGRGDDCAQLRGQDSIVMTTDIFLENVHFRRSYFSPADIGHKALAVNISDIAGMGCRPTGFSLGLIVPDEHSGSFMQAAEWDEFFQAMSALAAEHNLPLTGGDLSLGPCLGISITIWGEPGESGRVLTRQSCSPGDVLFVCGDLGLPRAGLLALEELGPEARKLYPGAVNAHLRPLPRIADGLQLAEIPGVHGAMDISDGLARDLPRFIGPACGADLNISAGEIPKDVRTYTQDNGLNPLHFTLLGGEDYALLGAASPDALDALKTHLPHHTVIGTVTATTALSLNGEPLDLTGFDHFATHE</sequence>
<reference evidence="5 6" key="1">
    <citation type="submission" date="2017-02" db="EMBL/GenBank/DDBJ databases">
        <authorList>
            <person name="Peterson S.W."/>
        </authorList>
    </citation>
    <scope>NUCLEOTIDE SEQUENCE [LARGE SCALE GENOMIC DNA]</scope>
    <source>
        <strain evidence="5 6">DSM 18034</strain>
    </source>
</reference>
<feature type="binding site" evidence="2">
    <location>
        <position position="227"/>
    </location>
    <ligand>
        <name>ATP</name>
        <dbReference type="ChEBI" id="CHEBI:30616"/>
    </ligand>
</feature>